<comment type="caution">
    <text evidence="2">The sequence shown here is derived from an EMBL/GenBank/DDBJ whole genome shotgun (WGS) entry which is preliminary data.</text>
</comment>
<evidence type="ECO:0000313" key="3">
    <source>
        <dbReference type="Proteomes" id="UP000471293"/>
    </source>
</evidence>
<dbReference type="Proteomes" id="UP000471293">
    <property type="component" value="Unassembled WGS sequence"/>
</dbReference>
<dbReference type="Pfam" id="PF14200">
    <property type="entry name" value="RicinB_lectin_2"/>
    <property type="match status" value="2"/>
</dbReference>
<sequence>MTVHGASTAKGAAVDQYTCVGAANQRWKLLYTSQYGLAYLINEKSGKCLDVQGGGKSNGTKIIQWDCNSRKNQIFHARNLTGYMALKPYHAASKCLDVPGASRQNNTRLVLWSCNNRDNQEFKPVPA</sequence>
<dbReference type="InterPro" id="IPR035992">
    <property type="entry name" value="Ricin_B-like_lectins"/>
</dbReference>
<accession>A0A6N9UHY7</accession>
<reference evidence="2 3" key="1">
    <citation type="submission" date="2020-01" db="EMBL/GenBank/DDBJ databases">
        <title>Insect and environment-associated Actinomycetes.</title>
        <authorList>
            <person name="Currrie C."/>
            <person name="Chevrette M."/>
            <person name="Carlson C."/>
            <person name="Stubbendieck R."/>
            <person name="Wendt-Pienkowski E."/>
        </authorList>
    </citation>
    <scope>NUCLEOTIDE SEQUENCE [LARGE SCALE GENOMIC DNA]</scope>
    <source>
        <strain evidence="2 3">SID11342</strain>
    </source>
</reference>
<dbReference type="CDD" id="cd00161">
    <property type="entry name" value="beta-trefoil_Ricin-like"/>
    <property type="match status" value="1"/>
</dbReference>
<evidence type="ECO:0000313" key="2">
    <source>
        <dbReference type="EMBL" id="NEA20535.1"/>
    </source>
</evidence>
<protein>
    <submittedName>
        <fullName evidence="2">RICIN domain-containing protein</fullName>
    </submittedName>
</protein>
<dbReference type="AlphaFoldDB" id="A0A6N9UHY7"/>
<evidence type="ECO:0000259" key="1">
    <source>
        <dbReference type="Pfam" id="PF14200"/>
    </source>
</evidence>
<name>A0A6N9UHY7_STRHA</name>
<organism evidence="2 3">
    <name type="scientific">Streptomyces halstedii</name>
    <dbReference type="NCBI Taxonomy" id="1944"/>
    <lineage>
        <taxon>Bacteria</taxon>
        <taxon>Bacillati</taxon>
        <taxon>Actinomycetota</taxon>
        <taxon>Actinomycetes</taxon>
        <taxon>Kitasatosporales</taxon>
        <taxon>Streptomycetaceae</taxon>
        <taxon>Streptomyces</taxon>
    </lineage>
</organism>
<dbReference type="Gene3D" id="2.80.10.50">
    <property type="match status" value="3"/>
</dbReference>
<dbReference type="PROSITE" id="PS50231">
    <property type="entry name" value="RICIN_B_LECTIN"/>
    <property type="match status" value="1"/>
</dbReference>
<feature type="domain" description="Ricin B lectin" evidence="1">
    <location>
        <begin position="2"/>
        <end position="65"/>
    </location>
</feature>
<dbReference type="SUPFAM" id="SSF50370">
    <property type="entry name" value="Ricin B-like lectins"/>
    <property type="match status" value="1"/>
</dbReference>
<dbReference type="InterPro" id="IPR000772">
    <property type="entry name" value="Ricin_B_lectin"/>
</dbReference>
<gene>
    <name evidence="2" type="ORF">G3I29_34890</name>
</gene>
<proteinExistence type="predicted"/>
<dbReference type="EMBL" id="JAAGLQ010000726">
    <property type="protein sequence ID" value="NEA20535.1"/>
    <property type="molecule type" value="Genomic_DNA"/>
</dbReference>
<feature type="domain" description="Ricin B lectin" evidence="1">
    <location>
        <begin position="72"/>
        <end position="126"/>
    </location>
</feature>